<sequence>MVCVDIATPCFFTKIWSDDFVRSIKPTDWELIRQYKVGLYYVIAHFTATATYMSDKFLTSHTPVTLIRAGTIQPMIKEAEKAKWLTCSQFFGTMPNHRYIVAKDADHRVWEKIPQLVIEEVVNLYQQVGRK</sequence>
<organism evidence="1 2">
    <name type="scientific">Spirosoma pollinicola</name>
    <dbReference type="NCBI Taxonomy" id="2057025"/>
    <lineage>
        <taxon>Bacteria</taxon>
        <taxon>Pseudomonadati</taxon>
        <taxon>Bacteroidota</taxon>
        <taxon>Cytophagia</taxon>
        <taxon>Cytophagales</taxon>
        <taxon>Cytophagaceae</taxon>
        <taxon>Spirosoma</taxon>
    </lineage>
</organism>
<evidence type="ECO:0000313" key="1">
    <source>
        <dbReference type="EMBL" id="AUD00799.1"/>
    </source>
</evidence>
<dbReference type="Proteomes" id="UP000232883">
    <property type="component" value="Chromosome"/>
</dbReference>
<evidence type="ECO:0008006" key="3">
    <source>
        <dbReference type="Google" id="ProtNLM"/>
    </source>
</evidence>
<dbReference type="AlphaFoldDB" id="A0A2K8YT84"/>
<keyword evidence="2" id="KW-1185">Reference proteome</keyword>
<reference evidence="1 2" key="1">
    <citation type="submission" date="2017-11" db="EMBL/GenBank/DDBJ databases">
        <title>Taxonomic description and genome sequences of Spirosoma HA7 sp. nov., isolated from pollen microhabitat of Corylus avellana.</title>
        <authorList>
            <person name="Ambika Manirajan B."/>
            <person name="Suarez C."/>
            <person name="Ratering S."/>
            <person name="Geissler-Plaum R."/>
            <person name="Cardinale M."/>
            <person name="Sylvia S."/>
        </authorList>
    </citation>
    <scope>NUCLEOTIDE SEQUENCE [LARGE SCALE GENOMIC DNA]</scope>
    <source>
        <strain evidence="1 2">HA7</strain>
    </source>
</reference>
<dbReference type="KEGG" id="spir:CWM47_02585"/>
<evidence type="ECO:0000313" key="2">
    <source>
        <dbReference type="Proteomes" id="UP000232883"/>
    </source>
</evidence>
<protein>
    <recommendedName>
        <fullName evidence="3">Alpha/beta hydrolase</fullName>
    </recommendedName>
</protein>
<name>A0A2K8YT84_9BACT</name>
<accession>A0A2K8YT84</accession>
<gene>
    <name evidence="1" type="ORF">CWM47_02585</name>
</gene>
<dbReference type="EMBL" id="CP025096">
    <property type="protein sequence ID" value="AUD00799.1"/>
    <property type="molecule type" value="Genomic_DNA"/>
</dbReference>
<proteinExistence type="predicted"/>